<sequence length="566" mass="62182">MKDVANQANQYMNVYMPKKNGLIWAIKLLRFTWLPIVLSVVAQLLVSQLYVWSSSFIGIAAAEAGQSGSEGISLPAFIMDWLYKQDSTILWCFILLVITVVVQGVVNMFETWTQTWIHLSLNKRVTPQTIKVSLSGSYDNKLDASTAVQRWLLKSDIAYLLKDVISNPIGAIGSIIIAMIATYKANTIAGHIAIVGIAIWTIVAIPVFVEALRASKNSALAHEKVGRAIRNSVALKYDLSRPSLLNWWLKKTSPSVEHLQKTIAKQGLWRVILEGLLNTIASIIPYVATIFVIASGNIALAIVIVLYLVRLSGPLGRLAGVLGWNQDSIISAQRIADMLGKSSADSSEKIEQFEVRGRLELKNWIASVGGSKKIAYPDIIATNESILCVMGPNGSGKSTLLKSLAGMQEHTTGELLLDGKNIDIKSDPWRETCGMLPQETELVPGDIRDNLTDFADWQMSDSIKTALDRIFKAVEGEEDHIVDIDNKGVSVGQRRSIALLRCLGSSAKIILLDEPIAGVDDSLVTVLRDVIEDVHRQGRIIIMVAHEHDFKRLGLEKGMMITLPAL</sequence>
<feature type="transmembrane region" description="Helical" evidence="7">
    <location>
        <begin position="290"/>
        <end position="309"/>
    </location>
</feature>
<evidence type="ECO:0000256" key="3">
    <source>
        <dbReference type="ARBA" id="ARBA00022741"/>
    </source>
</evidence>
<feature type="transmembrane region" description="Helical" evidence="7">
    <location>
        <begin position="164"/>
        <end position="182"/>
    </location>
</feature>
<feature type="domain" description="ABC transporter" evidence="8">
    <location>
        <begin position="359"/>
        <end position="566"/>
    </location>
</feature>
<organism evidence="9">
    <name type="scientific">uncultured bacterium contig00004</name>
    <dbReference type="NCBI Taxonomy" id="1181496"/>
    <lineage>
        <taxon>Bacteria</taxon>
        <taxon>environmental samples</taxon>
    </lineage>
</organism>
<dbReference type="InterPro" id="IPR003593">
    <property type="entry name" value="AAA+_ATPase"/>
</dbReference>
<protein>
    <submittedName>
        <fullName evidence="9">ABC transporter permease/ATP-binding protein</fullName>
    </submittedName>
</protein>
<dbReference type="SUPFAM" id="SSF90123">
    <property type="entry name" value="ABC transporter transmembrane region"/>
    <property type="match status" value="1"/>
</dbReference>
<name>A0A806JXU3_9BACT</name>
<keyword evidence="2 7" id="KW-0812">Transmembrane</keyword>
<dbReference type="Gene3D" id="3.40.50.300">
    <property type="entry name" value="P-loop containing nucleotide triphosphate hydrolases"/>
    <property type="match status" value="1"/>
</dbReference>
<accession>A0A806JXU3</accession>
<feature type="transmembrane region" description="Helical" evidence="7">
    <location>
        <begin position="21"/>
        <end position="46"/>
    </location>
</feature>
<evidence type="ECO:0000256" key="1">
    <source>
        <dbReference type="ARBA" id="ARBA00004651"/>
    </source>
</evidence>
<dbReference type="InterPro" id="IPR003439">
    <property type="entry name" value="ABC_transporter-like_ATP-bd"/>
</dbReference>
<evidence type="ECO:0000256" key="7">
    <source>
        <dbReference type="SAM" id="Phobius"/>
    </source>
</evidence>
<dbReference type="Gene3D" id="1.20.1560.10">
    <property type="entry name" value="ABC transporter type 1, transmembrane domain"/>
    <property type="match status" value="1"/>
</dbReference>
<dbReference type="GO" id="GO:0016887">
    <property type="term" value="F:ATP hydrolysis activity"/>
    <property type="evidence" value="ECO:0007669"/>
    <property type="project" value="InterPro"/>
</dbReference>
<evidence type="ECO:0000256" key="6">
    <source>
        <dbReference type="ARBA" id="ARBA00023136"/>
    </source>
</evidence>
<evidence type="ECO:0000259" key="8">
    <source>
        <dbReference type="PROSITE" id="PS50893"/>
    </source>
</evidence>
<evidence type="ECO:0000256" key="4">
    <source>
        <dbReference type="ARBA" id="ARBA00022840"/>
    </source>
</evidence>
<dbReference type="GO" id="GO:0034040">
    <property type="term" value="F:ATPase-coupled lipid transmembrane transporter activity"/>
    <property type="evidence" value="ECO:0007669"/>
    <property type="project" value="TreeGrafter"/>
</dbReference>
<dbReference type="PANTHER" id="PTHR24221:SF654">
    <property type="entry name" value="ATP-BINDING CASSETTE SUB-FAMILY B MEMBER 6"/>
    <property type="match status" value="1"/>
</dbReference>
<evidence type="ECO:0000256" key="5">
    <source>
        <dbReference type="ARBA" id="ARBA00022989"/>
    </source>
</evidence>
<dbReference type="InterPro" id="IPR027417">
    <property type="entry name" value="P-loop_NTPase"/>
</dbReference>
<keyword evidence="6 7" id="KW-0472">Membrane</keyword>
<dbReference type="PROSITE" id="PS50893">
    <property type="entry name" value="ABC_TRANSPORTER_2"/>
    <property type="match status" value="1"/>
</dbReference>
<proteinExistence type="predicted"/>
<keyword evidence="5 7" id="KW-1133">Transmembrane helix</keyword>
<dbReference type="GO" id="GO:0005886">
    <property type="term" value="C:plasma membrane"/>
    <property type="evidence" value="ECO:0007669"/>
    <property type="project" value="UniProtKB-SubCell"/>
</dbReference>
<keyword evidence="4 9" id="KW-0067">ATP-binding</keyword>
<dbReference type="EMBL" id="JQ844164">
    <property type="protein sequence ID" value="AGS51545.1"/>
    <property type="molecule type" value="Genomic_DNA"/>
</dbReference>
<dbReference type="InterPro" id="IPR036640">
    <property type="entry name" value="ABC1_TM_sf"/>
</dbReference>
<comment type="subcellular location">
    <subcellularLocation>
        <location evidence="1">Cell membrane</location>
        <topology evidence="1">Multi-pass membrane protein</topology>
    </subcellularLocation>
</comment>
<feature type="transmembrane region" description="Helical" evidence="7">
    <location>
        <begin position="188"/>
        <end position="209"/>
    </location>
</feature>
<dbReference type="AlphaFoldDB" id="A0A806JXU3"/>
<evidence type="ECO:0000313" key="9">
    <source>
        <dbReference type="EMBL" id="AGS51545.1"/>
    </source>
</evidence>
<evidence type="ECO:0000256" key="2">
    <source>
        <dbReference type="ARBA" id="ARBA00022692"/>
    </source>
</evidence>
<dbReference type="InterPro" id="IPR039421">
    <property type="entry name" value="Type_1_exporter"/>
</dbReference>
<keyword evidence="3" id="KW-0547">Nucleotide-binding</keyword>
<feature type="transmembrane region" description="Helical" evidence="7">
    <location>
        <begin position="88"/>
        <end position="109"/>
    </location>
</feature>
<dbReference type="PANTHER" id="PTHR24221">
    <property type="entry name" value="ATP-BINDING CASSETTE SUB-FAMILY B"/>
    <property type="match status" value="1"/>
</dbReference>
<dbReference type="Pfam" id="PF00005">
    <property type="entry name" value="ABC_tran"/>
    <property type="match status" value="1"/>
</dbReference>
<dbReference type="GO" id="GO:0005524">
    <property type="term" value="F:ATP binding"/>
    <property type="evidence" value="ECO:0007669"/>
    <property type="project" value="UniProtKB-KW"/>
</dbReference>
<dbReference type="SUPFAM" id="SSF52540">
    <property type="entry name" value="P-loop containing nucleoside triphosphate hydrolases"/>
    <property type="match status" value="1"/>
</dbReference>
<reference evidence="9" key="1">
    <citation type="submission" date="2012-03" db="EMBL/GenBank/DDBJ databases">
        <title>Functional metagenomics reveals considerable lignocellulase gene clusters in the gut microbiome of a wood-feeding higher termite.</title>
        <authorList>
            <person name="Liu N."/>
        </authorList>
    </citation>
    <scope>NUCLEOTIDE SEQUENCE</scope>
</reference>
<dbReference type="SMART" id="SM00382">
    <property type="entry name" value="AAA"/>
    <property type="match status" value="1"/>
</dbReference>